<name>A0A0N4UK84_DRAME</name>
<dbReference type="AlphaFoldDB" id="A0A0N4UK84"/>
<dbReference type="WBParaSite" id="DME_0000811401-mRNA-1">
    <property type="protein sequence ID" value="DME_0000811401-mRNA-1"/>
    <property type="gene ID" value="DME_0000811401"/>
</dbReference>
<dbReference type="PROSITE" id="PS50191">
    <property type="entry name" value="CRAL_TRIO"/>
    <property type="match status" value="1"/>
</dbReference>
<dbReference type="Proteomes" id="UP000038040">
    <property type="component" value="Unplaced"/>
</dbReference>
<dbReference type="STRING" id="318479.A0A0N4UK84"/>
<evidence type="ECO:0000259" key="1">
    <source>
        <dbReference type="PROSITE" id="PS50191"/>
    </source>
</evidence>
<dbReference type="OrthoDB" id="1434354at2759"/>
<dbReference type="SUPFAM" id="SSF52087">
    <property type="entry name" value="CRAL/TRIO domain"/>
    <property type="match status" value="1"/>
</dbReference>
<dbReference type="GO" id="GO:0005737">
    <property type="term" value="C:cytoplasm"/>
    <property type="evidence" value="ECO:0007669"/>
    <property type="project" value="TreeGrafter"/>
</dbReference>
<gene>
    <name evidence="2" type="ORF">DME_LOCUS10250</name>
</gene>
<reference evidence="2 4" key="2">
    <citation type="submission" date="2018-11" db="EMBL/GenBank/DDBJ databases">
        <authorList>
            <consortium name="Pathogen Informatics"/>
        </authorList>
    </citation>
    <scope>NUCLEOTIDE SEQUENCE [LARGE SCALE GENOMIC DNA]</scope>
</reference>
<dbReference type="Pfam" id="PF00650">
    <property type="entry name" value="CRAL_TRIO"/>
    <property type="match status" value="1"/>
</dbReference>
<sequence>MALHRKAAPEISPDEFRLIGQLREQLMQIIPNGIPTDLDTNLNLVRWIRGYQKNIEKILQIFPVYVASRHAAGFDLPDFVEKFFDLPKIKPFLQYIASSRLNDRVWSDEHNAFLFVERGWSQPKEFTKVLRCSDYLLHCFGYSEMLLQLILRREKAQNGNKPVQFIVLFDLGEVNITDNLNPLSTHMKFWNLRSELWQNWYPETVQRIFIVNPPKFANILWKIAKLFMNDHNIELIEIISDKKDLLNHLPSWFIPKEFGGDFINTIAPGDDSGVSRRRKITSNDHLQSHSLYKKKGIKRSETNHQDIRSGATYSHKIDITTGQSTILWDFCANGDIEFAIYAINGEKKLIYPRYRLFAGKIPEEGMIENLRPGLYEFEFHNSSNYFDLKLDYCILSSP</sequence>
<dbReference type="PANTHER" id="PTHR23324:SF87">
    <property type="entry name" value="CRAL-TRIO DOMAIN-CONTAINING PROTEIN C34C12.6"/>
    <property type="match status" value="1"/>
</dbReference>
<dbReference type="SMART" id="SM00516">
    <property type="entry name" value="SEC14"/>
    <property type="match status" value="1"/>
</dbReference>
<dbReference type="Proteomes" id="UP000274756">
    <property type="component" value="Unassembled WGS sequence"/>
</dbReference>
<evidence type="ECO:0000313" key="5">
    <source>
        <dbReference type="WBParaSite" id="DME_0000811401-mRNA-1"/>
    </source>
</evidence>
<keyword evidence="4" id="KW-1185">Reference proteome</keyword>
<proteinExistence type="predicted"/>
<evidence type="ECO:0000313" key="4">
    <source>
        <dbReference type="Proteomes" id="UP000274756"/>
    </source>
</evidence>
<dbReference type="SUPFAM" id="SSF101576">
    <property type="entry name" value="Supernatant protein factor (SPF), C-terminal domain"/>
    <property type="match status" value="1"/>
</dbReference>
<evidence type="ECO:0000313" key="3">
    <source>
        <dbReference type="Proteomes" id="UP000038040"/>
    </source>
</evidence>
<dbReference type="EMBL" id="UYYG01001208">
    <property type="protein sequence ID" value="VDN60277.1"/>
    <property type="molecule type" value="Genomic_DNA"/>
</dbReference>
<dbReference type="CDD" id="cd00170">
    <property type="entry name" value="SEC14"/>
    <property type="match status" value="1"/>
</dbReference>
<dbReference type="Gene3D" id="3.40.525.10">
    <property type="entry name" value="CRAL-TRIO lipid binding domain"/>
    <property type="match status" value="1"/>
</dbReference>
<dbReference type="PANTHER" id="PTHR23324">
    <property type="entry name" value="SEC14 RELATED PROTEIN"/>
    <property type="match status" value="1"/>
</dbReference>
<dbReference type="InterPro" id="IPR036865">
    <property type="entry name" value="CRAL-TRIO_dom_sf"/>
</dbReference>
<accession>A0A0N4UK84</accession>
<dbReference type="InterPro" id="IPR001251">
    <property type="entry name" value="CRAL-TRIO_dom"/>
</dbReference>
<dbReference type="InterPro" id="IPR051064">
    <property type="entry name" value="SEC14/CRAL-TRIO_domain"/>
</dbReference>
<protein>
    <submittedName>
        <fullName evidence="5">CRAL-TRIO domain-containing protein</fullName>
    </submittedName>
</protein>
<dbReference type="InterPro" id="IPR036598">
    <property type="entry name" value="GOLD_dom_sf"/>
</dbReference>
<organism evidence="3 5">
    <name type="scientific">Dracunculus medinensis</name>
    <name type="common">Guinea worm</name>
    <dbReference type="NCBI Taxonomy" id="318479"/>
    <lineage>
        <taxon>Eukaryota</taxon>
        <taxon>Metazoa</taxon>
        <taxon>Ecdysozoa</taxon>
        <taxon>Nematoda</taxon>
        <taxon>Chromadorea</taxon>
        <taxon>Rhabditida</taxon>
        <taxon>Spirurina</taxon>
        <taxon>Dracunculoidea</taxon>
        <taxon>Dracunculidae</taxon>
        <taxon>Dracunculus</taxon>
    </lineage>
</organism>
<reference evidence="5" key="1">
    <citation type="submission" date="2017-02" db="UniProtKB">
        <authorList>
            <consortium name="WormBaseParasite"/>
        </authorList>
    </citation>
    <scope>IDENTIFICATION</scope>
</reference>
<evidence type="ECO:0000313" key="2">
    <source>
        <dbReference type="EMBL" id="VDN60277.1"/>
    </source>
</evidence>
<feature type="domain" description="CRAL-TRIO" evidence="1">
    <location>
        <begin position="89"/>
        <end position="266"/>
    </location>
</feature>
<dbReference type="Gene3D" id="2.60.120.680">
    <property type="entry name" value="GOLD domain"/>
    <property type="match status" value="1"/>
</dbReference>